<feature type="transmembrane region" description="Helical" evidence="8">
    <location>
        <begin position="32"/>
        <end position="55"/>
    </location>
</feature>
<feature type="transmembrane region" description="Helical" evidence="8">
    <location>
        <begin position="383"/>
        <end position="402"/>
    </location>
</feature>
<organism evidence="9 10">
    <name type="scientific">Acidiphilium iwatense</name>
    <dbReference type="NCBI Taxonomy" id="768198"/>
    <lineage>
        <taxon>Bacteria</taxon>
        <taxon>Pseudomonadati</taxon>
        <taxon>Pseudomonadota</taxon>
        <taxon>Alphaproteobacteria</taxon>
        <taxon>Acetobacterales</taxon>
        <taxon>Acidocellaceae</taxon>
        <taxon>Acidiphilium</taxon>
    </lineage>
</organism>
<dbReference type="InterPro" id="IPR026030">
    <property type="entry name" value="Pur-cyt_permease_Fcy2/21/22"/>
</dbReference>
<accession>A0ABS9E0Y9</accession>
<dbReference type="RefSeq" id="WP_235704842.1">
    <property type="nucleotide sequence ID" value="NZ_JAKGBZ010000026.1"/>
</dbReference>
<feature type="transmembrane region" description="Helical" evidence="8">
    <location>
        <begin position="165"/>
        <end position="184"/>
    </location>
</feature>
<evidence type="ECO:0000256" key="3">
    <source>
        <dbReference type="ARBA" id="ARBA00022448"/>
    </source>
</evidence>
<evidence type="ECO:0000256" key="5">
    <source>
        <dbReference type="ARBA" id="ARBA00022989"/>
    </source>
</evidence>
<feature type="transmembrane region" description="Helical" evidence="8">
    <location>
        <begin position="350"/>
        <end position="371"/>
    </location>
</feature>
<protein>
    <submittedName>
        <fullName evidence="9">Cytosine permease</fullName>
    </submittedName>
</protein>
<feature type="transmembrane region" description="Helical" evidence="8">
    <location>
        <begin position="422"/>
        <end position="438"/>
    </location>
</feature>
<sequence>MKTADILTVESKGIARIDPDEAHGTPRALFRLWAAANVEFATITTGAIATGVFGLSAFDAIAAIVVANLIGCTLLGLFSTYGVEYGLPQMIQCVNWFGKPGNRFLSFLNFLNGFSWFAVNTVIGSYALHATLGTNIDQTIIVLTIVQVFIALIGHDFIVAAERWFFYFLTAVFVILTVLSFLHITHFPVPNAKSLAEVGGVSGAFLLTVSIMLSWLGGWILYSSDYTRYLCFRENRPQMKRRVFLNTFLGAFISCVWLECLGAFIGATVQLNSPSDLFTAWIPEWFRPLLILAIIVGTVSPNILNIYSASLSALASGIKLKQYQAALLTGLVGLAIAIFGHNNFYKHYELLLFFLGYVIIPRFPVMIIAHFWPRRSRWSGIGIGHLGFFAWLIGVLCSIPFFNQYPLFVGPFARAYPQCGDISFFVGAFATTIAYLVLTAPKFAEAREAVPSSVDLETP</sequence>
<proteinExistence type="inferred from homology"/>
<dbReference type="PIRSF" id="PIRSF002744">
    <property type="entry name" value="Pur-cyt_permease"/>
    <property type="match status" value="1"/>
</dbReference>
<comment type="subcellular location">
    <subcellularLocation>
        <location evidence="1">Membrane</location>
        <topology evidence="1">Multi-pass membrane protein</topology>
    </subcellularLocation>
</comment>
<name>A0ABS9E0Y9_9PROT</name>
<feature type="transmembrane region" description="Helical" evidence="8">
    <location>
        <begin position="104"/>
        <end position="128"/>
    </location>
</feature>
<keyword evidence="3 7" id="KW-0813">Transport</keyword>
<dbReference type="PANTHER" id="PTHR31806">
    <property type="entry name" value="PURINE-CYTOSINE PERMEASE FCY2-RELATED"/>
    <property type="match status" value="1"/>
</dbReference>
<evidence type="ECO:0000256" key="7">
    <source>
        <dbReference type="PIRNR" id="PIRNR002744"/>
    </source>
</evidence>
<dbReference type="Proteomes" id="UP001521209">
    <property type="component" value="Unassembled WGS sequence"/>
</dbReference>
<feature type="transmembrane region" description="Helical" evidence="8">
    <location>
        <begin position="61"/>
        <end position="83"/>
    </location>
</feature>
<keyword evidence="5 8" id="KW-1133">Transmembrane helix</keyword>
<dbReference type="EMBL" id="JAKGBZ010000026">
    <property type="protein sequence ID" value="MCF3947591.1"/>
    <property type="molecule type" value="Genomic_DNA"/>
</dbReference>
<feature type="transmembrane region" description="Helical" evidence="8">
    <location>
        <begin position="204"/>
        <end position="222"/>
    </location>
</feature>
<comment type="similarity">
    <text evidence="2 7">Belongs to the purine-cytosine permease (2.A.39) family.</text>
</comment>
<gene>
    <name evidence="9" type="ORF">L2A60_12980</name>
</gene>
<evidence type="ECO:0000256" key="4">
    <source>
        <dbReference type="ARBA" id="ARBA00022692"/>
    </source>
</evidence>
<feature type="transmembrane region" description="Helical" evidence="8">
    <location>
        <begin position="325"/>
        <end position="344"/>
    </location>
</feature>
<reference evidence="9 10" key="1">
    <citation type="submission" date="2022-01" db="EMBL/GenBank/DDBJ databases">
        <authorList>
            <person name="Won M."/>
            <person name="Kim S.-J."/>
            <person name="Kwon S.-W."/>
        </authorList>
    </citation>
    <scope>NUCLEOTIDE SEQUENCE [LARGE SCALE GENOMIC DNA]</scope>
    <source>
        <strain evidence="9 10">KCTC 23505</strain>
    </source>
</reference>
<dbReference type="Pfam" id="PF02133">
    <property type="entry name" value="Transp_cyt_pur"/>
    <property type="match status" value="1"/>
</dbReference>
<evidence type="ECO:0000256" key="2">
    <source>
        <dbReference type="ARBA" id="ARBA00008974"/>
    </source>
</evidence>
<dbReference type="PANTHER" id="PTHR31806:SF1">
    <property type="entry name" value="PURINE-CYTOSINE PERMEASE FCY2-RELATED"/>
    <property type="match status" value="1"/>
</dbReference>
<feature type="transmembrane region" description="Helical" evidence="8">
    <location>
        <begin position="243"/>
        <end position="265"/>
    </location>
</feature>
<keyword evidence="10" id="KW-1185">Reference proteome</keyword>
<keyword evidence="4 8" id="KW-0812">Transmembrane</keyword>
<evidence type="ECO:0000313" key="10">
    <source>
        <dbReference type="Proteomes" id="UP001521209"/>
    </source>
</evidence>
<evidence type="ECO:0000313" key="9">
    <source>
        <dbReference type="EMBL" id="MCF3947591.1"/>
    </source>
</evidence>
<dbReference type="Gene3D" id="1.10.4160.10">
    <property type="entry name" value="Hydantoin permease"/>
    <property type="match status" value="1"/>
</dbReference>
<dbReference type="InterPro" id="IPR001248">
    <property type="entry name" value="Pur-cyt_permease"/>
</dbReference>
<comment type="caution">
    <text evidence="9">The sequence shown here is derived from an EMBL/GenBank/DDBJ whole genome shotgun (WGS) entry which is preliminary data.</text>
</comment>
<evidence type="ECO:0000256" key="6">
    <source>
        <dbReference type="ARBA" id="ARBA00023136"/>
    </source>
</evidence>
<evidence type="ECO:0000256" key="8">
    <source>
        <dbReference type="SAM" id="Phobius"/>
    </source>
</evidence>
<feature type="transmembrane region" description="Helical" evidence="8">
    <location>
        <begin position="285"/>
        <end position="304"/>
    </location>
</feature>
<evidence type="ECO:0000256" key="1">
    <source>
        <dbReference type="ARBA" id="ARBA00004141"/>
    </source>
</evidence>
<feature type="transmembrane region" description="Helical" evidence="8">
    <location>
        <begin position="140"/>
        <end position="158"/>
    </location>
</feature>
<keyword evidence="6 7" id="KW-0472">Membrane</keyword>